<keyword evidence="5 9" id="KW-0472">Membrane</keyword>
<proteinExistence type="predicted"/>
<dbReference type="AlphaFoldDB" id="A0A9F2R336"/>
<keyword evidence="3" id="KW-0732">Signal</keyword>
<dbReference type="InterPro" id="IPR007110">
    <property type="entry name" value="Ig-like_dom"/>
</dbReference>
<dbReference type="InterPro" id="IPR013106">
    <property type="entry name" value="Ig_V-set"/>
</dbReference>
<dbReference type="InterPro" id="IPR036179">
    <property type="entry name" value="Ig-like_dom_sf"/>
</dbReference>
<dbReference type="SMART" id="SM00406">
    <property type="entry name" value="IGv"/>
    <property type="match status" value="1"/>
</dbReference>
<dbReference type="FunFam" id="2.60.40.10:FF:000095">
    <property type="entry name" value="immunoglobulin superfamily member 11 isoform X1"/>
    <property type="match status" value="1"/>
</dbReference>
<keyword evidence="6" id="KW-1015">Disulfide bond</keyword>
<dbReference type="GeneID" id="103048543"/>
<evidence type="ECO:0000256" key="6">
    <source>
        <dbReference type="ARBA" id="ARBA00023157"/>
    </source>
</evidence>
<dbReference type="Gene3D" id="2.60.40.10">
    <property type="entry name" value="Immunoglobulins"/>
    <property type="match status" value="2"/>
</dbReference>
<dbReference type="PANTHER" id="PTHR44969:SF1">
    <property type="entry name" value="CELL SURFACE A33 ANTIGEN"/>
    <property type="match status" value="1"/>
</dbReference>
<dbReference type="OMA" id="TEMSGYY"/>
<sequence>DTFELSVSPCVSFSVVAAVHAISVTGPSKAVEARKGQSATLPCTFESSFTKEKSDFVSWRGISLGSKYQEEFARRTFNGIENFTPSYKGRLSFSTNLENGDAGITLDPVTMDDNGTYECTVQMMNDFPSRSVQIELLVLVSPSKTVCKIDGTPEYGRNINLTCHSAEGSPEPQYTWQSYDSQNQSRPLQGTTTGGGVLMLNNISADTTGYFICLSKNTVGEDKCNITVAVRPPSMNFALYAGIIGGVLAAIIIISVLIYCCCCRESKNKDYEATETENKFQPQHESIRIRGPSREEIQDEEEERPHM</sequence>
<dbReference type="Proteomes" id="UP000695026">
    <property type="component" value="Unplaced"/>
</dbReference>
<evidence type="ECO:0000256" key="2">
    <source>
        <dbReference type="ARBA" id="ARBA00022692"/>
    </source>
</evidence>
<name>A0A9F2R336_PYTBI</name>
<dbReference type="InterPro" id="IPR042474">
    <property type="entry name" value="A33"/>
</dbReference>
<dbReference type="PANTHER" id="PTHR44969">
    <property type="entry name" value="CELL SURFACE A33 ANTIGEN"/>
    <property type="match status" value="1"/>
</dbReference>
<dbReference type="SMART" id="SM00408">
    <property type="entry name" value="IGc2"/>
    <property type="match status" value="2"/>
</dbReference>
<dbReference type="SUPFAM" id="SSF48726">
    <property type="entry name" value="Immunoglobulin"/>
    <property type="match status" value="2"/>
</dbReference>
<feature type="domain" description="Ig-like" evidence="10">
    <location>
        <begin position="142"/>
        <end position="227"/>
    </location>
</feature>
<evidence type="ECO:0000259" key="10">
    <source>
        <dbReference type="PROSITE" id="PS50835"/>
    </source>
</evidence>
<dbReference type="InterPro" id="IPR013783">
    <property type="entry name" value="Ig-like_fold"/>
</dbReference>
<feature type="transmembrane region" description="Helical" evidence="9">
    <location>
        <begin position="237"/>
        <end position="259"/>
    </location>
</feature>
<evidence type="ECO:0000256" key="5">
    <source>
        <dbReference type="ARBA" id="ARBA00023136"/>
    </source>
</evidence>
<dbReference type="InterPro" id="IPR003599">
    <property type="entry name" value="Ig_sub"/>
</dbReference>
<reference evidence="12" key="1">
    <citation type="submission" date="2025-08" db="UniProtKB">
        <authorList>
            <consortium name="RefSeq"/>
        </authorList>
    </citation>
    <scope>IDENTIFICATION</scope>
    <source>
        <tissue evidence="12">Liver</tissue>
    </source>
</reference>
<feature type="domain" description="Ig-like" evidence="10">
    <location>
        <begin position="9"/>
        <end position="135"/>
    </location>
</feature>
<evidence type="ECO:0000256" key="9">
    <source>
        <dbReference type="SAM" id="Phobius"/>
    </source>
</evidence>
<evidence type="ECO:0000313" key="11">
    <source>
        <dbReference type="Proteomes" id="UP000695026"/>
    </source>
</evidence>
<keyword evidence="4 9" id="KW-1133">Transmembrane helix</keyword>
<dbReference type="Pfam" id="PF07686">
    <property type="entry name" value="V-set"/>
    <property type="match status" value="1"/>
</dbReference>
<protein>
    <submittedName>
        <fullName evidence="12">Cell surface A33 antigen</fullName>
    </submittedName>
</protein>
<dbReference type="Pfam" id="PF13927">
    <property type="entry name" value="Ig_3"/>
    <property type="match status" value="1"/>
</dbReference>
<feature type="compositionally biased region" description="Basic and acidic residues" evidence="8">
    <location>
        <begin position="285"/>
        <end position="296"/>
    </location>
</feature>
<comment type="subcellular location">
    <subcellularLocation>
        <location evidence="1">Membrane</location>
        <topology evidence="1">Single-pass type I membrane protein</topology>
    </subcellularLocation>
</comment>
<dbReference type="InterPro" id="IPR003598">
    <property type="entry name" value="Ig_sub2"/>
</dbReference>
<evidence type="ECO:0000256" key="1">
    <source>
        <dbReference type="ARBA" id="ARBA00004479"/>
    </source>
</evidence>
<dbReference type="OrthoDB" id="8825892at2759"/>
<gene>
    <name evidence="12" type="primary">GPA33</name>
</gene>
<evidence type="ECO:0000256" key="3">
    <source>
        <dbReference type="ARBA" id="ARBA00022729"/>
    </source>
</evidence>
<feature type="non-terminal residue" evidence="12">
    <location>
        <position position="1"/>
    </location>
</feature>
<evidence type="ECO:0000256" key="8">
    <source>
        <dbReference type="SAM" id="MobiDB-lite"/>
    </source>
</evidence>
<feature type="region of interest" description="Disordered" evidence="8">
    <location>
        <begin position="273"/>
        <end position="307"/>
    </location>
</feature>
<keyword evidence="7" id="KW-0393">Immunoglobulin domain</keyword>
<evidence type="ECO:0000256" key="4">
    <source>
        <dbReference type="ARBA" id="ARBA00022989"/>
    </source>
</evidence>
<feature type="compositionally biased region" description="Acidic residues" evidence="8">
    <location>
        <begin position="297"/>
        <end position="307"/>
    </location>
</feature>
<organism evidence="11 12">
    <name type="scientific">Python bivittatus</name>
    <name type="common">Burmese python</name>
    <name type="synonym">Python molurus bivittatus</name>
    <dbReference type="NCBI Taxonomy" id="176946"/>
    <lineage>
        <taxon>Eukaryota</taxon>
        <taxon>Metazoa</taxon>
        <taxon>Chordata</taxon>
        <taxon>Craniata</taxon>
        <taxon>Vertebrata</taxon>
        <taxon>Euteleostomi</taxon>
        <taxon>Lepidosauria</taxon>
        <taxon>Squamata</taxon>
        <taxon>Bifurcata</taxon>
        <taxon>Unidentata</taxon>
        <taxon>Episquamata</taxon>
        <taxon>Toxicofera</taxon>
        <taxon>Serpentes</taxon>
        <taxon>Henophidia</taxon>
        <taxon>Pythonidae</taxon>
        <taxon>Python</taxon>
    </lineage>
</organism>
<dbReference type="GO" id="GO:0005886">
    <property type="term" value="C:plasma membrane"/>
    <property type="evidence" value="ECO:0007669"/>
    <property type="project" value="InterPro"/>
</dbReference>
<dbReference type="KEGG" id="pbi:103048543"/>
<dbReference type="CTD" id="10223"/>
<keyword evidence="2 9" id="KW-0812">Transmembrane</keyword>
<dbReference type="SMART" id="SM00409">
    <property type="entry name" value="IG"/>
    <property type="match status" value="2"/>
</dbReference>
<evidence type="ECO:0000256" key="7">
    <source>
        <dbReference type="ARBA" id="ARBA00023319"/>
    </source>
</evidence>
<accession>A0A9F2R336</accession>
<keyword evidence="11" id="KW-1185">Reference proteome</keyword>
<dbReference type="RefSeq" id="XP_007434536.2">
    <property type="nucleotide sequence ID" value="XM_007434474.3"/>
</dbReference>
<evidence type="ECO:0000313" key="12">
    <source>
        <dbReference type="RefSeq" id="XP_007434536.2"/>
    </source>
</evidence>
<dbReference type="PROSITE" id="PS50835">
    <property type="entry name" value="IG_LIKE"/>
    <property type="match status" value="2"/>
</dbReference>